<feature type="region of interest" description="Disordered" evidence="1">
    <location>
        <begin position="49"/>
        <end position="73"/>
    </location>
</feature>
<feature type="compositionally biased region" description="Low complexity" evidence="1">
    <location>
        <begin position="60"/>
        <end position="73"/>
    </location>
</feature>
<name>A0ABD1ZRI6_9MARC</name>
<comment type="caution">
    <text evidence="2">The sequence shown here is derived from an EMBL/GenBank/DDBJ whole genome shotgun (WGS) entry which is preliminary data.</text>
</comment>
<feature type="region of interest" description="Disordered" evidence="1">
    <location>
        <begin position="1"/>
        <end position="27"/>
    </location>
</feature>
<evidence type="ECO:0000256" key="1">
    <source>
        <dbReference type="SAM" id="MobiDB-lite"/>
    </source>
</evidence>
<proteinExistence type="predicted"/>
<organism evidence="2 3">
    <name type="scientific">Riccia fluitans</name>
    <dbReference type="NCBI Taxonomy" id="41844"/>
    <lineage>
        <taxon>Eukaryota</taxon>
        <taxon>Viridiplantae</taxon>
        <taxon>Streptophyta</taxon>
        <taxon>Embryophyta</taxon>
        <taxon>Marchantiophyta</taxon>
        <taxon>Marchantiopsida</taxon>
        <taxon>Marchantiidae</taxon>
        <taxon>Marchantiales</taxon>
        <taxon>Ricciaceae</taxon>
        <taxon>Riccia</taxon>
    </lineage>
</organism>
<dbReference type="AlphaFoldDB" id="A0ABD1ZRI6"/>
<evidence type="ECO:0000313" key="2">
    <source>
        <dbReference type="EMBL" id="KAL2654003.1"/>
    </source>
</evidence>
<keyword evidence="3" id="KW-1185">Reference proteome</keyword>
<gene>
    <name evidence="2" type="ORF">R1flu_022131</name>
</gene>
<sequence>MDSVQFPEQARSPATSRSGSRRAIGPKIKVPIRLGRSQARCPHGILEKGKHWENLHSRQPIGSAPSPSGGASA</sequence>
<evidence type="ECO:0000313" key="3">
    <source>
        <dbReference type="Proteomes" id="UP001605036"/>
    </source>
</evidence>
<reference evidence="2 3" key="1">
    <citation type="submission" date="2024-09" db="EMBL/GenBank/DDBJ databases">
        <title>Chromosome-scale assembly of Riccia fluitans.</title>
        <authorList>
            <person name="Paukszto L."/>
            <person name="Sawicki J."/>
            <person name="Karawczyk K."/>
            <person name="Piernik-Szablinska J."/>
            <person name="Szczecinska M."/>
            <person name="Mazdziarz M."/>
        </authorList>
    </citation>
    <scope>NUCLEOTIDE SEQUENCE [LARGE SCALE GENOMIC DNA]</scope>
    <source>
        <strain evidence="2">Rf_01</strain>
        <tissue evidence="2">Aerial parts of the thallus</tissue>
    </source>
</reference>
<protein>
    <submittedName>
        <fullName evidence="2">Uncharacterized protein</fullName>
    </submittedName>
</protein>
<accession>A0ABD1ZRI6</accession>
<dbReference type="EMBL" id="JBHFFA010000001">
    <property type="protein sequence ID" value="KAL2654003.1"/>
    <property type="molecule type" value="Genomic_DNA"/>
</dbReference>
<dbReference type="Proteomes" id="UP001605036">
    <property type="component" value="Unassembled WGS sequence"/>
</dbReference>